<feature type="transmembrane region" description="Helical" evidence="1">
    <location>
        <begin position="71"/>
        <end position="90"/>
    </location>
</feature>
<feature type="transmembrane region" description="Helical" evidence="1">
    <location>
        <begin position="7"/>
        <end position="29"/>
    </location>
</feature>
<proteinExistence type="predicted"/>
<keyword evidence="1" id="KW-0472">Membrane</keyword>
<keyword evidence="1" id="KW-1133">Transmembrane helix</keyword>
<evidence type="ECO:0008006" key="4">
    <source>
        <dbReference type="Google" id="ProtNLM"/>
    </source>
</evidence>
<evidence type="ECO:0000313" key="3">
    <source>
        <dbReference type="Proteomes" id="UP001500274"/>
    </source>
</evidence>
<name>A0ABN3P853_9MICO</name>
<accession>A0ABN3P853</accession>
<organism evidence="2 3">
    <name type="scientific">Microbacterium binotii</name>
    <dbReference type="NCBI Taxonomy" id="462710"/>
    <lineage>
        <taxon>Bacteria</taxon>
        <taxon>Bacillati</taxon>
        <taxon>Actinomycetota</taxon>
        <taxon>Actinomycetes</taxon>
        <taxon>Micrococcales</taxon>
        <taxon>Microbacteriaceae</taxon>
        <taxon>Microbacterium</taxon>
    </lineage>
</organism>
<sequence>MVAGMEILRHIVVLVHLVGFAILFGAWMVEAASRRVRVTRLMSLGMTIAAVAGLALAAPWGTDHDMNYMKIGVKLVVLLIIAALLGIGTARQRRTGSLPAALFWPIGILTLANAAIALIWR</sequence>
<reference evidence="2 3" key="1">
    <citation type="journal article" date="2019" name="Int. J. Syst. Evol. Microbiol.">
        <title>The Global Catalogue of Microorganisms (GCM) 10K type strain sequencing project: providing services to taxonomists for standard genome sequencing and annotation.</title>
        <authorList>
            <consortium name="The Broad Institute Genomics Platform"/>
            <consortium name="The Broad Institute Genome Sequencing Center for Infectious Disease"/>
            <person name="Wu L."/>
            <person name="Ma J."/>
        </authorList>
    </citation>
    <scope>NUCLEOTIDE SEQUENCE [LARGE SCALE GENOMIC DNA]</scope>
    <source>
        <strain evidence="2 3">JCM 16365</strain>
    </source>
</reference>
<feature type="transmembrane region" description="Helical" evidence="1">
    <location>
        <begin position="41"/>
        <end position="59"/>
    </location>
</feature>
<keyword evidence="1" id="KW-0812">Transmembrane</keyword>
<dbReference type="Proteomes" id="UP001500274">
    <property type="component" value="Unassembled WGS sequence"/>
</dbReference>
<evidence type="ECO:0000313" key="2">
    <source>
        <dbReference type="EMBL" id="GAA2568090.1"/>
    </source>
</evidence>
<keyword evidence="3" id="KW-1185">Reference proteome</keyword>
<evidence type="ECO:0000256" key="1">
    <source>
        <dbReference type="SAM" id="Phobius"/>
    </source>
</evidence>
<comment type="caution">
    <text evidence="2">The sequence shown here is derived from an EMBL/GenBank/DDBJ whole genome shotgun (WGS) entry which is preliminary data.</text>
</comment>
<protein>
    <recommendedName>
        <fullName evidence="4">Fe-S protein</fullName>
    </recommendedName>
</protein>
<gene>
    <name evidence="2" type="ORF">GCM10009862_03590</name>
</gene>
<feature type="transmembrane region" description="Helical" evidence="1">
    <location>
        <begin position="102"/>
        <end position="120"/>
    </location>
</feature>
<dbReference type="EMBL" id="BAAARI010000002">
    <property type="protein sequence ID" value="GAA2568090.1"/>
    <property type="molecule type" value="Genomic_DNA"/>
</dbReference>